<dbReference type="EMBL" id="JAIRAU010000028">
    <property type="protein sequence ID" value="MBZ5711998.1"/>
    <property type="molecule type" value="Genomic_DNA"/>
</dbReference>
<evidence type="ECO:0000256" key="1">
    <source>
        <dbReference type="SAM" id="MobiDB-lite"/>
    </source>
</evidence>
<dbReference type="Gene3D" id="3.10.100.10">
    <property type="entry name" value="Mannose-Binding Protein A, subunit A"/>
    <property type="match status" value="1"/>
</dbReference>
<comment type="caution">
    <text evidence="2">The sequence shown here is derived from an EMBL/GenBank/DDBJ whole genome shotgun (WGS) entry which is preliminary data.</text>
</comment>
<accession>A0ABS7TUR1</accession>
<keyword evidence="3" id="KW-1185">Reference proteome</keyword>
<gene>
    <name evidence="2" type="ORF">K7C98_22370</name>
</gene>
<feature type="region of interest" description="Disordered" evidence="1">
    <location>
        <begin position="1"/>
        <end position="59"/>
    </location>
</feature>
<dbReference type="SUPFAM" id="SSF56436">
    <property type="entry name" value="C-type lectin-like"/>
    <property type="match status" value="1"/>
</dbReference>
<dbReference type="InterPro" id="IPR016187">
    <property type="entry name" value="CTDL_fold"/>
</dbReference>
<protein>
    <recommendedName>
        <fullName evidence="4">Myxococcus cysteine-rich repeat-containing protein</fullName>
    </recommendedName>
</protein>
<evidence type="ECO:0000313" key="2">
    <source>
        <dbReference type="EMBL" id="MBZ5711998.1"/>
    </source>
</evidence>
<organism evidence="2 3">
    <name type="scientific">Nannocystis pusilla</name>
    <dbReference type="NCBI Taxonomy" id="889268"/>
    <lineage>
        <taxon>Bacteria</taxon>
        <taxon>Pseudomonadati</taxon>
        <taxon>Myxococcota</taxon>
        <taxon>Polyangia</taxon>
        <taxon>Nannocystales</taxon>
        <taxon>Nannocystaceae</taxon>
        <taxon>Nannocystis</taxon>
    </lineage>
</organism>
<sequence>MNEAPAAPSTTTAESGTSEATAEPTSVTDGTTGTPTSTGGTGDVPTTSGTSGTTDLGPYCGDGMIDPGEGCDEGAANADDSSCTHQCTLAVCGDGLVRHSVEECDLGDGNSSGYGGCNECQWGPRCGDGLLDEGHEVCDLGDLNGTGVGEGEQAPCRSTCTWQGRLVFVTSQAYSGALGGLDGADIRCRERAKAVGLANANTFRAWLSDALHSPNTRFQQIELQDAPYILGNGRVVAADFSELVDDGPRTGIAIDETGTMVTDAFVWTNTSGLGNVLHPVDHCDAWTSSSEQFGAMAGVNALATEEGPAWEAWRADRQWTVLLTLACNFESRLYCFEDGYVLED</sequence>
<dbReference type="RefSeq" id="WP_224193760.1">
    <property type="nucleotide sequence ID" value="NZ_JAIRAU010000028.1"/>
</dbReference>
<feature type="compositionally biased region" description="Low complexity" evidence="1">
    <location>
        <begin position="1"/>
        <end position="55"/>
    </location>
</feature>
<name>A0ABS7TUR1_9BACT</name>
<dbReference type="InterPro" id="IPR016186">
    <property type="entry name" value="C-type_lectin-like/link_sf"/>
</dbReference>
<reference evidence="2" key="1">
    <citation type="submission" date="2021-08" db="EMBL/GenBank/DDBJ databases">
        <authorList>
            <person name="Stevens D.C."/>
        </authorList>
    </citation>
    <scope>NUCLEOTIDE SEQUENCE</scope>
    <source>
        <strain evidence="2">DSM 53165</strain>
    </source>
</reference>
<evidence type="ECO:0008006" key="4">
    <source>
        <dbReference type="Google" id="ProtNLM"/>
    </source>
</evidence>
<evidence type="ECO:0000313" key="3">
    <source>
        <dbReference type="Proteomes" id="UP001139031"/>
    </source>
</evidence>
<proteinExistence type="predicted"/>
<dbReference type="Proteomes" id="UP001139031">
    <property type="component" value="Unassembled WGS sequence"/>
</dbReference>